<gene>
    <name evidence="2" type="ORF">SDC9_161756</name>
</gene>
<name>A0A645FM56_9ZZZZ</name>
<proteinExistence type="predicted"/>
<feature type="region of interest" description="Disordered" evidence="1">
    <location>
        <begin position="58"/>
        <end position="90"/>
    </location>
</feature>
<accession>A0A645FM56</accession>
<evidence type="ECO:0000313" key="2">
    <source>
        <dbReference type="EMBL" id="MPN14429.1"/>
    </source>
</evidence>
<dbReference type="EMBL" id="VSSQ01061055">
    <property type="protein sequence ID" value="MPN14429.1"/>
    <property type="molecule type" value="Genomic_DNA"/>
</dbReference>
<comment type="caution">
    <text evidence="2">The sequence shown here is derived from an EMBL/GenBank/DDBJ whole genome shotgun (WGS) entry which is preliminary data.</text>
</comment>
<sequence length="90" mass="9632">MELTDGYICSGHRWRSSLLFAAVLEPGFCHESLPASHLTGFGAIAHLYAHPGDVTSNLDPHHHLNGDAQTDSGRSHGHLAAGRDPNALCH</sequence>
<protein>
    <submittedName>
        <fullName evidence="2">Uncharacterized protein</fullName>
    </submittedName>
</protein>
<reference evidence="2" key="1">
    <citation type="submission" date="2019-08" db="EMBL/GenBank/DDBJ databases">
        <authorList>
            <person name="Kucharzyk K."/>
            <person name="Murdoch R.W."/>
            <person name="Higgins S."/>
            <person name="Loffler F."/>
        </authorList>
    </citation>
    <scope>NUCLEOTIDE SEQUENCE</scope>
</reference>
<organism evidence="2">
    <name type="scientific">bioreactor metagenome</name>
    <dbReference type="NCBI Taxonomy" id="1076179"/>
    <lineage>
        <taxon>unclassified sequences</taxon>
        <taxon>metagenomes</taxon>
        <taxon>ecological metagenomes</taxon>
    </lineage>
</organism>
<evidence type="ECO:0000256" key="1">
    <source>
        <dbReference type="SAM" id="MobiDB-lite"/>
    </source>
</evidence>
<dbReference type="AlphaFoldDB" id="A0A645FM56"/>